<sequence>MQTRTGTAFMLSQVVGLPEEMKMELILTVIVAMILVNSCTCIRPMNLEGNAMQVKDMRKLTSSSTDGRTAPAGEEIHHVLLETDGNRVMTKLKKDEMGCSSHDPLVERVKELLISFRDASLHVVRRFVNQSAHVLAEEGCKINMCMSRLGDPPASLVKTVVSDAPVQSHALTVYE</sequence>
<dbReference type="GO" id="GO:0004523">
    <property type="term" value="F:RNA-DNA hybrid ribonuclease activity"/>
    <property type="evidence" value="ECO:0007669"/>
    <property type="project" value="InterPro"/>
</dbReference>
<comment type="caution">
    <text evidence="2">The sequence shown here is derived from an EMBL/GenBank/DDBJ whole genome shotgun (WGS) entry which is preliminary data.</text>
</comment>
<dbReference type="Pfam" id="PF13456">
    <property type="entry name" value="RVT_3"/>
    <property type="match status" value="1"/>
</dbReference>
<evidence type="ECO:0000313" key="2">
    <source>
        <dbReference type="EMBL" id="KAK1677295.1"/>
    </source>
</evidence>
<dbReference type="InterPro" id="IPR002156">
    <property type="entry name" value="RNaseH_domain"/>
</dbReference>
<gene>
    <name evidence="2" type="ORF">QYE76_038143</name>
</gene>
<dbReference type="Proteomes" id="UP001231189">
    <property type="component" value="Unassembled WGS sequence"/>
</dbReference>
<name>A0AAD8WQV6_LOLMU</name>
<feature type="domain" description="RNase H type-1" evidence="1">
    <location>
        <begin position="75"/>
        <end position="138"/>
    </location>
</feature>
<dbReference type="EMBL" id="JAUUTY010000002">
    <property type="protein sequence ID" value="KAK1677295.1"/>
    <property type="molecule type" value="Genomic_DNA"/>
</dbReference>
<protein>
    <recommendedName>
        <fullName evidence="1">RNase H type-1 domain-containing protein</fullName>
    </recommendedName>
</protein>
<dbReference type="AlphaFoldDB" id="A0AAD8WQV6"/>
<evidence type="ECO:0000259" key="1">
    <source>
        <dbReference type="Pfam" id="PF13456"/>
    </source>
</evidence>
<proteinExistence type="predicted"/>
<accession>A0AAD8WQV6</accession>
<dbReference type="GO" id="GO:0003676">
    <property type="term" value="F:nucleic acid binding"/>
    <property type="evidence" value="ECO:0007669"/>
    <property type="project" value="InterPro"/>
</dbReference>
<reference evidence="2" key="1">
    <citation type="submission" date="2023-07" db="EMBL/GenBank/DDBJ databases">
        <title>A chromosome-level genome assembly of Lolium multiflorum.</title>
        <authorList>
            <person name="Chen Y."/>
            <person name="Copetti D."/>
            <person name="Kolliker R."/>
            <person name="Studer B."/>
        </authorList>
    </citation>
    <scope>NUCLEOTIDE SEQUENCE</scope>
    <source>
        <strain evidence="2">02402/16</strain>
        <tissue evidence="2">Leaf</tissue>
    </source>
</reference>
<organism evidence="2 3">
    <name type="scientific">Lolium multiflorum</name>
    <name type="common">Italian ryegrass</name>
    <name type="synonym">Lolium perenne subsp. multiflorum</name>
    <dbReference type="NCBI Taxonomy" id="4521"/>
    <lineage>
        <taxon>Eukaryota</taxon>
        <taxon>Viridiplantae</taxon>
        <taxon>Streptophyta</taxon>
        <taxon>Embryophyta</taxon>
        <taxon>Tracheophyta</taxon>
        <taxon>Spermatophyta</taxon>
        <taxon>Magnoliopsida</taxon>
        <taxon>Liliopsida</taxon>
        <taxon>Poales</taxon>
        <taxon>Poaceae</taxon>
        <taxon>BOP clade</taxon>
        <taxon>Pooideae</taxon>
        <taxon>Poodae</taxon>
        <taxon>Poeae</taxon>
        <taxon>Poeae Chloroplast Group 2 (Poeae type)</taxon>
        <taxon>Loliodinae</taxon>
        <taxon>Loliinae</taxon>
        <taxon>Lolium</taxon>
    </lineage>
</organism>
<evidence type="ECO:0000313" key="3">
    <source>
        <dbReference type="Proteomes" id="UP001231189"/>
    </source>
</evidence>
<keyword evidence="3" id="KW-1185">Reference proteome</keyword>